<keyword evidence="2" id="KW-1133">Transmembrane helix</keyword>
<feature type="compositionally biased region" description="Acidic residues" evidence="1">
    <location>
        <begin position="35"/>
        <end position="45"/>
    </location>
</feature>
<evidence type="ECO:0000313" key="3">
    <source>
        <dbReference type="EMBL" id="KUK67083.1"/>
    </source>
</evidence>
<evidence type="ECO:0000256" key="1">
    <source>
        <dbReference type="SAM" id="MobiDB-lite"/>
    </source>
</evidence>
<sequence length="45" mass="4798">MGILVILGILVALVVILLLMGVILPSGEKTGNRGEEEEESEGFEE</sequence>
<proteinExistence type="predicted"/>
<evidence type="ECO:0000313" key="4">
    <source>
        <dbReference type="Proteomes" id="UP000053469"/>
    </source>
</evidence>
<gene>
    <name evidence="3" type="ORF">XD87_0341</name>
</gene>
<dbReference type="EMBL" id="LGGI01000042">
    <property type="protein sequence ID" value="KUK67083.1"/>
    <property type="molecule type" value="Genomic_DNA"/>
</dbReference>
<accession>A0A101GYL9</accession>
<protein>
    <submittedName>
        <fullName evidence="3">Uncharacterized protein</fullName>
    </submittedName>
</protein>
<feature type="transmembrane region" description="Helical" evidence="2">
    <location>
        <begin position="6"/>
        <end position="24"/>
    </location>
</feature>
<keyword evidence="2" id="KW-0812">Transmembrane</keyword>
<dbReference type="Proteomes" id="UP000053469">
    <property type="component" value="Unassembled WGS sequence"/>
</dbReference>
<name>A0A101GYL9_9BACT</name>
<keyword evidence="2" id="KW-0472">Membrane</keyword>
<comment type="caution">
    <text evidence="3">The sequence shown here is derived from an EMBL/GenBank/DDBJ whole genome shotgun (WGS) entry which is preliminary data.</text>
</comment>
<organism evidence="3 4">
    <name type="scientific">candidate division WS6 bacterium 36_33</name>
    <dbReference type="NCBI Taxonomy" id="1641388"/>
    <lineage>
        <taxon>Bacteria</taxon>
        <taxon>Candidatus Dojkabacteria</taxon>
    </lineage>
</organism>
<dbReference type="AlphaFoldDB" id="A0A101GYL9"/>
<feature type="region of interest" description="Disordered" evidence="1">
    <location>
        <begin position="26"/>
        <end position="45"/>
    </location>
</feature>
<reference evidence="4" key="1">
    <citation type="journal article" date="2015" name="MBio">
        <title>Genome-Resolved Metagenomic Analysis Reveals Roles for Candidate Phyla and Other Microbial Community Members in Biogeochemical Transformations in Oil Reservoirs.</title>
        <authorList>
            <person name="Hu P."/>
            <person name="Tom L."/>
            <person name="Singh A."/>
            <person name="Thomas B.C."/>
            <person name="Baker B.J."/>
            <person name="Piceno Y.M."/>
            <person name="Andersen G.L."/>
            <person name="Banfield J.F."/>
        </authorList>
    </citation>
    <scope>NUCLEOTIDE SEQUENCE [LARGE SCALE GENOMIC DNA]</scope>
</reference>
<evidence type="ECO:0000256" key="2">
    <source>
        <dbReference type="SAM" id="Phobius"/>
    </source>
</evidence>